<evidence type="ECO:0000256" key="2">
    <source>
        <dbReference type="ARBA" id="ARBA00005528"/>
    </source>
</evidence>
<dbReference type="PIRSF" id="PIRSF015601">
    <property type="entry name" value="MTase_slr0722"/>
    <property type="match status" value="1"/>
</dbReference>
<evidence type="ECO:0000256" key="6">
    <source>
        <dbReference type="ARBA" id="ARBA00022552"/>
    </source>
</evidence>
<feature type="domain" description="Ribosomal RNA small subunit methyltransferase E methyltransferase" evidence="13">
    <location>
        <begin position="72"/>
        <end position="242"/>
    </location>
</feature>
<dbReference type="CDD" id="cd18084">
    <property type="entry name" value="RsmE-like"/>
    <property type="match status" value="1"/>
</dbReference>
<dbReference type="PANTHER" id="PTHR30027">
    <property type="entry name" value="RIBOSOMAL RNA SMALL SUBUNIT METHYLTRANSFERASE E"/>
    <property type="match status" value="1"/>
</dbReference>
<comment type="catalytic activity">
    <reaction evidence="11 12">
        <text>uridine(1498) in 16S rRNA + S-adenosyl-L-methionine = N(3)-methyluridine(1498) in 16S rRNA + S-adenosyl-L-homocysteine + H(+)</text>
        <dbReference type="Rhea" id="RHEA:42920"/>
        <dbReference type="Rhea" id="RHEA-COMP:10283"/>
        <dbReference type="Rhea" id="RHEA-COMP:10284"/>
        <dbReference type="ChEBI" id="CHEBI:15378"/>
        <dbReference type="ChEBI" id="CHEBI:57856"/>
        <dbReference type="ChEBI" id="CHEBI:59789"/>
        <dbReference type="ChEBI" id="CHEBI:65315"/>
        <dbReference type="ChEBI" id="CHEBI:74502"/>
        <dbReference type="EC" id="2.1.1.193"/>
    </reaction>
</comment>
<keyword evidence="6 12" id="KW-0698">rRNA processing</keyword>
<dbReference type="Proteomes" id="UP001595752">
    <property type="component" value="Unassembled WGS sequence"/>
</dbReference>
<dbReference type="EC" id="2.1.1.193" evidence="3 12"/>
<evidence type="ECO:0000259" key="14">
    <source>
        <dbReference type="Pfam" id="PF20260"/>
    </source>
</evidence>
<evidence type="ECO:0000256" key="11">
    <source>
        <dbReference type="ARBA" id="ARBA00047944"/>
    </source>
</evidence>
<evidence type="ECO:0000256" key="7">
    <source>
        <dbReference type="ARBA" id="ARBA00022603"/>
    </source>
</evidence>
<name>A0ABV8B1C7_9BACI</name>
<dbReference type="NCBIfam" id="TIGR00046">
    <property type="entry name" value="RsmE family RNA methyltransferase"/>
    <property type="match status" value="1"/>
</dbReference>
<proteinExistence type="inferred from homology"/>
<gene>
    <name evidence="15" type="ORF">ACFOU2_05425</name>
</gene>
<reference evidence="16" key="1">
    <citation type="journal article" date="2019" name="Int. J. Syst. Evol. Microbiol.">
        <title>The Global Catalogue of Microorganisms (GCM) 10K type strain sequencing project: providing services to taxonomists for standard genome sequencing and annotation.</title>
        <authorList>
            <consortium name="The Broad Institute Genomics Platform"/>
            <consortium name="The Broad Institute Genome Sequencing Center for Infectious Disease"/>
            <person name="Wu L."/>
            <person name="Ma J."/>
        </authorList>
    </citation>
    <scope>NUCLEOTIDE SEQUENCE [LARGE SCALE GENOMIC DNA]</scope>
    <source>
        <strain evidence="16">CCUG 61889</strain>
    </source>
</reference>
<evidence type="ECO:0000259" key="13">
    <source>
        <dbReference type="Pfam" id="PF04452"/>
    </source>
</evidence>
<accession>A0ABV8B1C7</accession>
<dbReference type="PANTHER" id="PTHR30027:SF3">
    <property type="entry name" value="16S RRNA (URACIL(1498)-N(3))-METHYLTRANSFERASE"/>
    <property type="match status" value="1"/>
</dbReference>
<evidence type="ECO:0000256" key="5">
    <source>
        <dbReference type="ARBA" id="ARBA00022490"/>
    </source>
</evidence>
<keyword evidence="5 12" id="KW-0963">Cytoplasm</keyword>
<protein>
    <recommendedName>
        <fullName evidence="4 12">Ribosomal RNA small subunit methyltransferase E</fullName>
        <ecNumber evidence="3 12">2.1.1.193</ecNumber>
    </recommendedName>
</protein>
<sequence>MQRYFVKNEQLNDNKVTIDSEDARHITRVMRMSEGDKVICCNEKGQSALCEIEDISGDEVNLRVVEWLDEAKELPVAVTIANGLPKGDKLELVIQKGTELGASAFIPFMAARSIVKWDSKKGAKKVERWSKIAKEAAEQAHRTKVPEVLEPASLRELVQKSEAYDYKIVAYEEEAKLGEKSNLASVLSNIKQDQSLLVVIGPEGGLSDNEVQSFKENGFVICGFGPRILRTETAPLYVLAAVSYHTELMR</sequence>
<dbReference type="InterPro" id="IPR029028">
    <property type="entry name" value="Alpha/beta_knot_MTases"/>
</dbReference>
<comment type="caution">
    <text evidence="15">The sequence shown here is derived from an EMBL/GenBank/DDBJ whole genome shotgun (WGS) entry which is preliminary data.</text>
</comment>
<dbReference type="Pfam" id="PF04452">
    <property type="entry name" value="Methyltrans_RNA"/>
    <property type="match status" value="1"/>
</dbReference>
<dbReference type="GO" id="GO:0032259">
    <property type="term" value="P:methylation"/>
    <property type="evidence" value="ECO:0007669"/>
    <property type="project" value="UniProtKB-KW"/>
</dbReference>
<comment type="similarity">
    <text evidence="2 12">Belongs to the RNA methyltransferase RsmE family.</text>
</comment>
<evidence type="ECO:0000256" key="3">
    <source>
        <dbReference type="ARBA" id="ARBA00012328"/>
    </source>
</evidence>
<dbReference type="RefSeq" id="WP_377912924.1">
    <property type="nucleotide sequence ID" value="NZ_JBHRZT010000020.1"/>
</dbReference>
<dbReference type="GO" id="GO:0008168">
    <property type="term" value="F:methyltransferase activity"/>
    <property type="evidence" value="ECO:0007669"/>
    <property type="project" value="UniProtKB-KW"/>
</dbReference>
<dbReference type="Gene3D" id="2.40.240.20">
    <property type="entry name" value="Hypothetical PUA domain-like, domain 1"/>
    <property type="match status" value="1"/>
</dbReference>
<comment type="function">
    <text evidence="10 12">Specifically methylates the N3 position of the uracil ring of uridine 1498 (m3U1498) in 16S rRNA. Acts on the fully assembled 30S ribosomal subunit.</text>
</comment>
<evidence type="ECO:0000256" key="9">
    <source>
        <dbReference type="ARBA" id="ARBA00022691"/>
    </source>
</evidence>
<dbReference type="InterPro" id="IPR015947">
    <property type="entry name" value="PUA-like_sf"/>
</dbReference>
<dbReference type="Pfam" id="PF20260">
    <property type="entry name" value="PUA_4"/>
    <property type="match status" value="1"/>
</dbReference>
<dbReference type="InterPro" id="IPR029026">
    <property type="entry name" value="tRNA_m1G_MTases_N"/>
</dbReference>
<dbReference type="NCBIfam" id="NF008692">
    <property type="entry name" value="PRK11713.1-5"/>
    <property type="match status" value="1"/>
</dbReference>
<dbReference type="EMBL" id="JBHRZT010000020">
    <property type="protein sequence ID" value="MFC3882976.1"/>
    <property type="molecule type" value="Genomic_DNA"/>
</dbReference>
<evidence type="ECO:0000313" key="16">
    <source>
        <dbReference type="Proteomes" id="UP001595752"/>
    </source>
</evidence>
<keyword evidence="8 12" id="KW-0808">Transferase</keyword>
<evidence type="ECO:0000256" key="4">
    <source>
        <dbReference type="ARBA" id="ARBA00013673"/>
    </source>
</evidence>
<comment type="subcellular location">
    <subcellularLocation>
        <location evidence="1 12">Cytoplasm</location>
    </subcellularLocation>
</comment>
<evidence type="ECO:0000256" key="1">
    <source>
        <dbReference type="ARBA" id="ARBA00004496"/>
    </source>
</evidence>
<dbReference type="InterPro" id="IPR006700">
    <property type="entry name" value="RsmE"/>
</dbReference>
<keyword evidence="16" id="KW-1185">Reference proteome</keyword>
<dbReference type="Gene3D" id="3.40.1280.10">
    <property type="match status" value="1"/>
</dbReference>
<dbReference type="SUPFAM" id="SSF75217">
    <property type="entry name" value="alpha/beta knot"/>
    <property type="match status" value="1"/>
</dbReference>
<evidence type="ECO:0000256" key="8">
    <source>
        <dbReference type="ARBA" id="ARBA00022679"/>
    </source>
</evidence>
<keyword evidence="9 12" id="KW-0949">S-adenosyl-L-methionine</keyword>
<evidence type="ECO:0000256" key="10">
    <source>
        <dbReference type="ARBA" id="ARBA00025699"/>
    </source>
</evidence>
<dbReference type="InterPro" id="IPR046886">
    <property type="entry name" value="RsmE_MTase_dom"/>
</dbReference>
<evidence type="ECO:0000256" key="12">
    <source>
        <dbReference type="PIRNR" id="PIRNR015601"/>
    </source>
</evidence>
<dbReference type="NCBIfam" id="NF008691">
    <property type="entry name" value="PRK11713.1-4"/>
    <property type="match status" value="1"/>
</dbReference>
<dbReference type="InterPro" id="IPR046887">
    <property type="entry name" value="RsmE_PUA-like"/>
</dbReference>
<dbReference type="SUPFAM" id="SSF88697">
    <property type="entry name" value="PUA domain-like"/>
    <property type="match status" value="1"/>
</dbReference>
<organism evidence="15 16">
    <name type="scientific">Bacillus songklensis</name>
    <dbReference type="NCBI Taxonomy" id="1069116"/>
    <lineage>
        <taxon>Bacteria</taxon>
        <taxon>Bacillati</taxon>
        <taxon>Bacillota</taxon>
        <taxon>Bacilli</taxon>
        <taxon>Bacillales</taxon>
        <taxon>Bacillaceae</taxon>
        <taxon>Bacillus</taxon>
    </lineage>
</organism>
<keyword evidence="7 12" id="KW-0489">Methyltransferase</keyword>
<evidence type="ECO:0000313" key="15">
    <source>
        <dbReference type="EMBL" id="MFC3882976.1"/>
    </source>
</evidence>
<feature type="domain" description="Ribosomal RNA small subunit methyltransferase E PUA-like" evidence="14">
    <location>
        <begin position="18"/>
        <end position="64"/>
    </location>
</feature>